<comment type="caution">
    <text evidence="1">The sequence shown here is derived from an EMBL/GenBank/DDBJ whole genome shotgun (WGS) entry which is preliminary data.</text>
</comment>
<dbReference type="AlphaFoldDB" id="A0A818AAI0"/>
<dbReference type="EMBL" id="CAJNYV010001106">
    <property type="protein sequence ID" value="CAF3404622.1"/>
    <property type="molecule type" value="Genomic_DNA"/>
</dbReference>
<proteinExistence type="predicted"/>
<protein>
    <submittedName>
        <fullName evidence="1">Uncharacterized protein</fullName>
    </submittedName>
</protein>
<organism evidence="1 2">
    <name type="scientific">Rotaria socialis</name>
    <dbReference type="NCBI Taxonomy" id="392032"/>
    <lineage>
        <taxon>Eukaryota</taxon>
        <taxon>Metazoa</taxon>
        <taxon>Spiralia</taxon>
        <taxon>Gnathifera</taxon>
        <taxon>Rotifera</taxon>
        <taxon>Eurotatoria</taxon>
        <taxon>Bdelloidea</taxon>
        <taxon>Philodinida</taxon>
        <taxon>Philodinidae</taxon>
        <taxon>Rotaria</taxon>
    </lineage>
</organism>
<evidence type="ECO:0000313" key="2">
    <source>
        <dbReference type="Proteomes" id="UP000663865"/>
    </source>
</evidence>
<gene>
    <name evidence="1" type="ORF">KIK155_LOCUS8444</name>
</gene>
<sequence length="68" mass="7717">MVTMVKTNSSSPPSCACPATFIHSHQFEHSLTDTNTDERLFLTPDRRAGIAIRIESHGYLLNERWVKT</sequence>
<accession>A0A818AAI0</accession>
<name>A0A818AAI0_9BILA</name>
<reference evidence="1" key="1">
    <citation type="submission" date="2021-02" db="EMBL/GenBank/DDBJ databases">
        <authorList>
            <person name="Nowell W R."/>
        </authorList>
    </citation>
    <scope>NUCLEOTIDE SEQUENCE</scope>
</reference>
<dbReference type="Proteomes" id="UP000663865">
    <property type="component" value="Unassembled WGS sequence"/>
</dbReference>
<evidence type="ECO:0000313" key="1">
    <source>
        <dbReference type="EMBL" id="CAF3404622.1"/>
    </source>
</evidence>